<proteinExistence type="predicted"/>
<dbReference type="SUPFAM" id="SSF52172">
    <property type="entry name" value="CheY-like"/>
    <property type="match status" value="1"/>
</dbReference>
<dbReference type="Pfam" id="PF00072">
    <property type="entry name" value="Response_reg"/>
    <property type="match status" value="1"/>
</dbReference>
<evidence type="ECO:0000256" key="6">
    <source>
        <dbReference type="PROSITE-ProRule" id="PRU00169"/>
    </source>
</evidence>
<dbReference type="Proteomes" id="UP001177120">
    <property type="component" value="Unassembled WGS sequence"/>
</dbReference>
<dbReference type="PANTHER" id="PTHR48111:SF21">
    <property type="entry name" value="DNA-BINDING DUAL MASTER TRANSCRIPTIONAL REGULATOR RPAA"/>
    <property type="match status" value="1"/>
</dbReference>
<evidence type="ECO:0000256" key="5">
    <source>
        <dbReference type="ARBA" id="ARBA00023163"/>
    </source>
</evidence>
<dbReference type="Gene3D" id="1.10.10.10">
    <property type="entry name" value="Winged helix-like DNA-binding domain superfamily/Winged helix DNA-binding domain"/>
    <property type="match status" value="1"/>
</dbReference>
<evidence type="ECO:0000313" key="10">
    <source>
        <dbReference type="EMBL" id="MBN2908955.1"/>
    </source>
</evidence>
<keyword evidence="2" id="KW-0902">Two-component regulatory system</keyword>
<organism evidence="10 11">
    <name type="scientific">Polycladomyces zharkentensis</name>
    <dbReference type="NCBI Taxonomy" id="2807616"/>
    <lineage>
        <taxon>Bacteria</taxon>
        <taxon>Bacillati</taxon>
        <taxon>Bacillota</taxon>
        <taxon>Bacilli</taxon>
        <taxon>Bacillales</taxon>
        <taxon>Thermoactinomycetaceae</taxon>
        <taxon>Polycladomyces</taxon>
    </lineage>
</organism>
<gene>
    <name evidence="10" type="ORF">JQC72_05380</name>
</gene>
<feature type="modified residue" description="4-aspartylphosphate" evidence="6">
    <location>
        <position position="51"/>
    </location>
</feature>
<dbReference type="PROSITE" id="PS50110">
    <property type="entry name" value="RESPONSE_REGULATORY"/>
    <property type="match status" value="1"/>
</dbReference>
<keyword evidence="4 7" id="KW-0238">DNA-binding</keyword>
<dbReference type="InterPro" id="IPR001867">
    <property type="entry name" value="OmpR/PhoB-type_DNA-bd"/>
</dbReference>
<keyword evidence="1 6" id="KW-0597">Phosphoprotein</keyword>
<evidence type="ECO:0000256" key="1">
    <source>
        <dbReference type="ARBA" id="ARBA00022553"/>
    </source>
</evidence>
<keyword evidence="3" id="KW-0805">Transcription regulation</keyword>
<sequence length="232" mass="27520">MRILVAEDDPAVCEMLSLFFDKEGYAAQFVHDGQAAWEMWKSQPYDMLILDWMLPKMDGITICRRVRRESDVPIILLTARIQESDQVLGLEIGADDYVTKPFSPLALMARIKAIRRRCSLKEGDREEDWIRTRHFAVRRETKEVWRDGVKIEPLTPREFDLLCHFLRHPRRVFSREELLDAVWGYDFYGDERTVDAHIRRLRKKIAVPGKEWIHTVWGVGYKWEEAEVDEER</sequence>
<dbReference type="PANTHER" id="PTHR48111">
    <property type="entry name" value="REGULATOR OF RPOS"/>
    <property type="match status" value="1"/>
</dbReference>
<feature type="DNA-binding region" description="OmpR/PhoB-type" evidence="7">
    <location>
        <begin position="127"/>
        <end position="225"/>
    </location>
</feature>
<accession>A0ABS2WHZ0</accession>
<dbReference type="Gene3D" id="6.10.250.690">
    <property type="match status" value="1"/>
</dbReference>
<keyword evidence="11" id="KW-1185">Reference proteome</keyword>
<reference evidence="10" key="1">
    <citation type="journal article" date="2024" name="Int. J. Syst. Evol. Microbiol.">
        <title>Polycladomyces zharkentensis sp. nov., a novel thermophilic cellulose- and starch-degrading member of the Bacillota from a geothermal aquifer in Kazakhstan.</title>
        <authorList>
            <person name="Mashzhan A."/>
            <person name="Kistaubayeva A."/>
            <person name="Javier-Lopez R."/>
            <person name="Bissenova U."/>
            <person name="Bissenbay A."/>
            <person name="Birkeland N.K."/>
        </authorList>
    </citation>
    <scope>NUCLEOTIDE SEQUENCE</scope>
    <source>
        <strain evidence="10">ZKZ2T</strain>
    </source>
</reference>
<dbReference type="CDD" id="cd00383">
    <property type="entry name" value="trans_reg_C"/>
    <property type="match status" value="1"/>
</dbReference>
<evidence type="ECO:0000259" key="9">
    <source>
        <dbReference type="PROSITE" id="PS51755"/>
    </source>
</evidence>
<comment type="caution">
    <text evidence="10">The sequence shown here is derived from an EMBL/GenBank/DDBJ whole genome shotgun (WGS) entry which is preliminary data.</text>
</comment>
<dbReference type="Pfam" id="PF00486">
    <property type="entry name" value="Trans_reg_C"/>
    <property type="match status" value="1"/>
</dbReference>
<dbReference type="CDD" id="cd17574">
    <property type="entry name" value="REC_OmpR"/>
    <property type="match status" value="1"/>
</dbReference>
<dbReference type="RefSeq" id="WP_205493526.1">
    <property type="nucleotide sequence ID" value="NZ_JAFHAP010000005.1"/>
</dbReference>
<feature type="domain" description="Response regulatory" evidence="8">
    <location>
        <begin position="2"/>
        <end position="115"/>
    </location>
</feature>
<dbReference type="InterPro" id="IPR001789">
    <property type="entry name" value="Sig_transdc_resp-reg_receiver"/>
</dbReference>
<dbReference type="InterPro" id="IPR016032">
    <property type="entry name" value="Sig_transdc_resp-reg_C-effctor"/>
</dbReference>
<evidence type="ECO:0000256" key="4">
    <source>
        <dbReference type="ARBA" id="ARBA00023125"/>
    </source>
</evidence>
<dbReference type="InterPro" id="IPR039420">
    <property type="entry name" value="WalR-like"/>
</dbReference>
<dbReference type="Gene3D" id="3.40.50.2300">
    <property type="match status" value="1"/>
</dbReference>
<evidence type="ECO:0000313" key="11">
    <source>
        <dbReference type="Proteomes" id="UP001177120"/>
    </source>
</evidence>
<dbReference type="EMBL" id="JAFHAP010000005">
    <property type="protein sequence ID" value="MBN2908955.1"/>
    <property type="molecule type" value="Genomic_DNA"/>
</dbReference>
<evidence type="ECO:0000256" key="7">
    <source>
        <dbReference type="PROSITE-ProRule" id="PRU01091"/>
    </source>
</evidence>
<dbReference type="InterPro" id="IPR011006">
    <property type="entry name" value="CheY-like_superfamily"/>
</dbReference>
<evidence type="ECO:0000256" key="3">
    <source>
        <dbReference type="ARBA" id="ARBA00023015"/>
    </source>
</evidence>
<name>A0ABS2WHZ0_9BACL</name>
<keyword evidence="5" id="KW-0804">Transcription</keyword>
<evidence type="ECO:0000259" key="8">
    <source>
        <dbReference type="PROSITE" id="PS50110"/>
    </source>
</evidence>
<dbReference type="SMART" id="SM00448">
    <property type="entry name" value="REC"/>
    <property type="match status" value="1"/>
</dbReference>
<feature type="domain" description="OmpR/PhoB-type" evidence="9">
    <location>
        <begin position="127"/>
        <end position="225"/>
    </location>
</feature>
<protein>
    <submittedName>
        <fullName evidence="10">Response regulator transcription factor</fullName>
    </submittedName>
</protein>
<evidence type="ECO:0000256" key="2">
    <source>
        <dbReference type="ARBA" id="ARBA00023012"/>
    </source>
</evidence>
<dbReference type="SUPFAM" id="SSF46894">
    <property type="entry name" value="C-terminal effector domain of the bipartite response regulators"/>
    <property type="match status" value="1"/>
</dbReference>
<dbReference type="SMART" id="SM00862">
    <property type="entry name" value="Trans_reg_C"/>
    <property type="match status" value="1"/>
</dbReference>
<dbReference type="InterPro" id="IPR036388">
    <property type="entry name" value="WH-like_DNA-bd_sf"/>
</dbReference>
<dbReference type="PROSITE" id="PS51755">
    <property type="entry name" value="OMPR_PHOB"/>
    <property type="match status" value="1"/>
</dbReference>